<reference evidence="4" key="1">
    <citation type="submission" date="2016-02" db="EMBL/GenBank/DDBJ databases">
        <authorList>
            <person name="Wen L."/>
            <person name="He K."/>
            <person name="Yang H."/>
        </authorList>
    </citation>
    <scope>NUCLEOTIDE SEQUENCE [LARGE SCALE GENOMIC DNA]</scope>
    <source>
        <strain evidence="4">JCM 15929</strain>
    </source>
</reference>
<feature type="signal peptide" evidence="1">
    <location>
        <begin position="1"/>
        <end position="32"/>
    </location>
</feature>
<dbReference type="EMBL" id="LSRF01000007">
    <property type="protein sequence ID" value="KXP14069.1"/>
    <property type="molecule type" value="Genomic_DNA"/>
</dbReference>
<organism evidence="3 4">
    <name type="scientific">Tsukamurella pseudospumae</name>
    <dbReference type="NCBI Taxonomy" id="239498"/>
    <lineage>
        <taxon>Bacteria</taxon>
        <taxon>Bacillati</taxon>
        <taxon>Actinomycetota</taxon>
        <taxon>Actinomycetes</taxon>
        <taxon>Mycobacteriales</taxon>
        <taxon>Tsukamurellaceae</taxon>
        <taxon>Tsukamurella</taxon>
    </lineage>
</organism>
<keyword evidence="1" id="KW-0732">Signal</keyword>
<dbReference type="Proteomes" id="UP000070258">
    <property type="component" value="Unassembled WGS sequence"/>
</dbReference>
<sequence length="299" mass="31809">MDEYAVMSDPVDPLRVLRARWCLLAAAQPVLAAAGAPLPFRVTVSAGDRGVARYDASSTAGATLTWFGPDRAVLSCGDLGWRVPGAPGPEDRVAGAPSWLEHVSALDHRVSAQHYGWLAVWDGGAWAADAAPEPGAPLPPVQGTAATVLALGARLEQTDALFHLVRMCEYEWLDAAAWWAACGGLASERVIEESWSQLVGYGITQRTGGGPVFDGVPGRTPSEAKEVAAEHARERGLQIPDDVRVEAAMRTRDGWQVRFLDYRDAESARPLVISVPDKGAAWIEGAVSAGLRSPGTRPD</sequence>
<dbReference type="AlphaFoldDB" id="A0A138AUI2"/>
<protein>
    <submittedName>
        <fullName evidence="3">Uncharacterized protein</fullName>
    </submittedName>
</protein>
<evidence type="ECO:0000313" key="5">
    <source>
        <dbReference type="Proteomes" id="UP000070409"/>
    </source>
</evidence>
<name>A0A138AUI2_9ACTN</name>
<evidence type="ECO:0000256" key="1">
    <source>
        <dbReference type="SAM" id="SignalP"/>
    </source>
</evidence>
<dbReference type="Proteomes" id="UP000070409">
    <property type="component" value="Unassembled WGS sequence"/>
</dbReference>
<evidence type="ECO:0000313" key="4">
    <source>
        <dbReference type="Proteomes" id="UP000070258"/>
    </source>
</evidence>
<evidence type="ECO:0000313" key="2">
    <source>
        <dbReference type="EMBL" id="KXO97694.1"/>
    </source>
</evidence>
<keyword evidence="5" id="KW-1185">Reference proteome</keyword>
<evidence type="ECO:0000313" key="3">
    <source>
        <dbReference type="EMBL" id="KXP14069.1"/>
    </source>
</evidence>
<accession>A0A138AUI2</accession>
<comment type="caution">
    <text evidence="3">The sequence shown here is derived from an EMBL/GenBank/DDBJ whole genome shotgun (WGS) entry which is preliminary data.</text>
</comment>
<reference evidence="2 5" key="2">
    <citation type="submission" date="2016-02" db="EMBL/GenBank/DDBJ databases">
        <authorList>
            <person name="Teng J.L."/>
            <person name="Tang Y."/>
            <person name="Huang Y."/>
            <person name="Guo F."/>
            <person name="Wei W."/>
            <person name="Chen J.H."/>
            <person name="Wong S.Y."/>
            <person name="Lau S.K."/>
            <person name="Woo P.C."/>
        </authorList>
    </citation>
    <scope>NUCLEOTIDE SEQUENCE [LARGE SCALE GENOMIC DNA]</scope>
    <source>
        <strain evidence="2 5">JCM 13375</strain>
    </source>
</reference>
<dbReference type="EMBL" id="LSRE01000017">
    <property type="protein sequence ID" value="KXO97694.1"/>
    <property type="molecule type" value="Genomic_DNA"/>
</dbReference>
<gene>
    <name evidence="3" type="ORF">AXK60_21495</name>
    <name evidence="2" type="ORF">AXK61_21920</name>
</gene>
<proteinExistence type="predicted"/>
<reference evidence="3" key="3">
    <citation type="submission" date="2016-02" db="EMBL/GenBank/DDBJ databases">
        <authorList>
            <person name="Teng J.L."/>
            <person name="Yang Y."/>
            <person name="Huang Y."/>
            <person name="Guo F."/>
            <person name="Wei W."/>
            <person name="Chen J.H."/>
            <person name="Wong S.Y."/>
            <person name="Lau S.K."/>
            <person name="Woo P.C."/>
        </authorList>
    </citation>
    <scope>NUCLEOTIDE SEQUENCE</scope>
    <source>
        <strain evidence="3">JCM 15929</strain>
    </source>
</reference>
<feature type="chain" id="PRO_5039207356" evidence="1">
    <location>
        <begin position="33"/>
        <end position="299"/>
    </location>
</feature>